<name>A0A4R3N2J5_9BACI</name>
<dbReference type="Proteomes" id="UP000294650">
    <property type="component" value="Unassembled WGS sequence"/>
</dbReference>
<dbReference type="PANTHER" id="PTHR34822:SF1">
    <property type="entry name" value="GRPB FAMILY PROTEIN"/>
    <property type="match status" value="1"/>
</dbReference>
<dbReference type="OrthoDB" id="9799092at2"/>
<accession>A0A4R3N2J5</accession>
<dbReference type="Gene3D" id="3.30.460.10">
    <property type="entry name" value="Beta Polymerase, domain 2"/>
    <property type="match status" value="1"/>
</dbReference>
<gene>
    <name evidence="1" type="ORF">EDD68_10917</name>
</gene>
<dbReference type="InterPro" id="IPR007344">
    <property type="entry name" value="GrpB/CoaE"/>
</dbReference>
<sequence length="177" mass="20750">MRKVEVAPYDDNWKLIFIQEANIIKNVLKQEIIRIDHIGSTAIPGIHAKPIIDIMGEVRKIERVDHYHQEMKKLGYEAKGENGIPGRRFFIKGGDERTHHVHIFQTGSVEIERHLAFRDYLIAHPEEAQKYSELKQHLAKQFPADIESYIEGKDAFVKEMNRKAMIWKRNQTIKKKP</sequence>
<dbReference type="Pfam" id="PF04229">
    <property type="entry name" value="GrpB"/>
    <property type="match status" value="1"/>
</dbReference>
<keyword evidence="2" id="KW-1185">Reference proteome</keyword>
<keyword evidence="1" id="KW-0808">Transferase</keyword>
<comment type="caution">
    <text evidence="1">The sequence shown here is derived from an EMBL/GenBank/DDBJ whole genome shotgun (WGS) entry which is preliminary data.</text>
</comment>
<organism evidence="1 2">
    <name type="scientific">Melghiribacillus thermohalophilus</name>
    <dbReference type="NCBI Taxonomy" id="1324956"/>
    <lineage>
        <taxon>Bacteria</taxon>
        <taxon>Bacillati</taxon>
        <taxon>Bacillota</taxon>
        <taxon>Bacilli</taxon>
        <taxon>Bacillales</taxon>
        <taxon>Bacillaceae</taxon>
        <taxon>Melghiribacillus</taxon>
    </lineage>
</organism>
<dbReference type="PANTHER" id="PTHR34822">
    <property type="entry name" value="GRPB DOMAIN PROTEIN (AFU_ORTHOLOGUE AFUA_1G01530)"/>
    <property type="match status" value="1"/>
</dbReference>
<dbReference type="InterPro" id="IPR043519">
    <property type="entry name" value="NT_sf"/>
</dbReference>
<evidence type="ECO:0000313" key="1">
    <source>
        <dbReference type="EMBL" id="TCT22371.1"/>
    </source>
</evidence>
<dbReference type="RefSeq" id="WP_132371688.1">
    <property type="nucleotide sequence ID" value="NZ_SMAN01000009.1"/>
</dbReference>
<evidence type="ECO:0000313" key="2">
    <source>
        <dbReference type="Proteomes" id="UP000294650"/>
    </source>
</evidence>
<reference evidence="1 2" key="1">
    <citation type="submission" date="2019-03" db="EMBL/GenBank/DDBJ databases">
        <title>Genomic Encyclopedia of Type Strains, Phase IV (KMG-IV): sequencing the most valuable type-strain genomes for metagenomic binning, comparative biology and taxonomic classification.</title>
        <authorList>
            <person name="Goeker M."/>
        </authorList>
    </citation>
    <scope>NUCLEOTIDE SEQUENCE [LARGE SCALE GENOMIC DNA]</scope>
    <source>
        <strain evidence="1 2">DSM 25894</strain>
    </source>
</reference>
<proteinExistence type="predicted"/>
<dbReference type="AlphaFoldDB" id="A0A4R3N2J5"/>
<dbReference type="SUPFAM" id="SSF81301">
    <property type="entry name" value="Nucleotidyltransferase"/>
    <property type="match status" value="1"/>
</dbReference>
<dbReference type="GO" id="GO:0016740">
    <property type="term" value="F:transferase activity"/>
    <property type="evidence" value="ECO:0007669"/>
    <property type="project" value="UniProtKB-KW"/>
</dbReference>
<dbReference type="EMBL" id="SMAN01000009">
    <property type="protein sequence ID" value="TCT22371.1"/>
    <property type="molecule type" value="Genomic_DNA"/>
</dbReference>
<protein>
    <submittedName>
        <fullName evidence="1">GrpB-like predicted nucleotidyltransferase (UPF0157 family)</fullName>
    </submittedName>
</protein>